<feature type="region of interest" description="Disordered" evidence="1">
    <location>
        <begin position="1"/>
        <end position="78"/>
    </location>
</feature>
<dbReference type="RefSeq" id="XP_007783889.1">
    <property type="nucleotide sequence ID" value="XM_007785699.1"/>
</dbReference>
<dbReference type="AlphaFoldDB" id="R7Z344"/>
<dbReference type="GeneID" id="19905141"/>
<organism evidence="2 3">
    <name type="scientific">Coniosporium apollinis (strain CBS 100218)</name>
    <name type="common">Rock-inhabiting black yeast</name>
    <dbReference type="NCBI Taxonomy" id="1168221"/>
    <lineage>
        <taxon>Eukaryota</taxon>
        <taxon>Fungi</taxon>
        <taxon>Dikarya</taxon>
        <taxon>Ascomycota</taxon>
        <taxon>Pezizomycotina</taxon>
        <taxon>Dothideomycetes</taxon>
        <taxon>Dothideomycetes incertae sedis</taxon>
        <taxon>Coniosporium</taxon>
    </lineage>
</organism>
<sequence length="246" mass="26482">MSAIQNSGCSDSNQNPQGSVCSGHGALSSSTAADGPPTYDTSERFTAAGRPFHPEFNPSTTTPNPVPAEAEPGKQGSKYAHWGHWRFSDTDIIAVPVKVPRDKSSFKGKAAALGALLQGESADYELKTISMTRKEYLEHYAMDAEGKYIGTGPPGYGLEGHGVVFDQDLKDVDAAGRKKNRNRDIFLNNDTILPGWVCDLGNKQLEKRDERRRSGSRNGAAGGSRGRGALPAREVPKGQTGRVCYR</sequence>
<dbReference type="Proteomes" id="UP000016924">
    <property type="component" value="Unassembled WGS sequence"/>
</dbReference>
<dbReference type="EMBL" id="JH767598">
    <property type="protein sequence ID" value="EON68572.1"/>
    <property type="molecule type" value="Genomic_DNA"/>
</dbReference>
<feature type="region of interest" description="Disordered" evidence="1">
    <location>
        <begin position="206"/>
        <end position="246"/>
    </location>
</feature>
<keyword evidence="3" id="KW-1185">Reference proteome</keyword>
<reference evidence="3" key="1">
    <citation type="submission" date="2012-06" db="EMBL/GenBank/DDBJ databases">
        <title>The genome sequence of Coniosporium apollinis CBS 100218.</title>
        <authorList>
            <consortium name="The Broad Institute Genome Sequencing Platform"/>
            <person name="Cuomo C."/>
            <person name="Gorbushina A."/>
            <person name="Noack S."/>
            <person name="Walker B."/>
            <person name="Young S.K."/>
            <person name="Zeng Q."/>
            <person name="Gargeya S."/>
            <person name="Fitzgerald M."/>
            <person name="Haas B."/>
            <person name="Abouelleil A."/>
            <person name="Alvarado L."/>
            <person name="Arachchi H.M."/>
            <person name="Berlin A.M."/>
            <person name="Chapman S.B."/>
            <person name="Goldberg J."/>
            <person name="Griggs A."/>
            <person name="Gujja S."/>
            <person name="Hansen M."/>
            <person name="Howarth C."/>
            <person name="Imamovic A."/>
            <person name="Larimer J."/>
            <person name="McCowan C."/>
            <person name="Montmayeur A."/>
            <person name="Murphy C."/>
            <person name="Neiman D."/>
            <person name="Pearson M."/>
            <person name="Priest M."/>
            <person name="Roberts A."/>
            <person name="Saif S."/>
            <person name="Shea T."/>
            <person name="Sisk P."/>
            <person name="Sykes S."/>
            <person name="Wortman J."/>
            <person name="Nusbaum C."/>
            <person name="Birren B."/>
        </authorList>
    </citation>
    <scope>NUCLEOTIDE SEQUENCE [LARGE SCALE GENOMIC DNA]</scope>
    <source>
        <strain evidence="3">CBS 100218</strain>
    </source>
</reference>
<dbReference type="OrthoDB" id="4158258at2759"/>
<name>R7Z344_CONA1</name>
<feature type="compositionally biased region" description="Polar residues" evidence="1">
    <location>
        <begin position="1"/>
        <end position="20"/>
    </location>
</feature>
<protein>
    <submittedName>
        <fullName evidence="2">Uncharacterized protein</fullName>
    </submittedName>
</protein>
<evidence type="ECO:0000256" key="1">
    <source>
        <dbReference type="SAM" id="MobiDB-lite"/>
    </source>
</evidence>
<dbReference type="HOGENOM" id="CLU_1129001_0_0_1"/>
<evidence type="ECO:0000313" key="2">
    <source>
        <dbReference type="EMBL" id="EON68572.1"/>
    </source>
</evidence>
<accession>R7Z344</accession>
<proteinExistence type="predicted"/>
<evidence type="ECO:0000313" key="3">
    <source>
        <dbReference type="Proteomes" id="UP000016924"/>
    </source>
</evidence>
<gene>
    <name evidence="2" type="ORF">W97_07830</name>
</gene>